<dbReference type="AlphaFoldDB" id="A0A382YBK9"/>
<evidence type="ECO:0000313" key="2">
    <source>
        <dbReference type="EMBL" id="SVD80594.1"/>
    </source>
</evidence>
<proteinExistence type="predicted"/>
<organism evidence="2">
    <name type="scientific">marine metagenome</name>
    <dbReference type="NCBI Taxonomy" id="408172"/>
    <lineage>
        <taxon>unclassified sequences</taxon>
        <taxon>metagenomes</taxon>
        <taxon>ecological metagenomes</taxon>
    </lineage>
</organism>
<keyword evidence="1" id="KW-1133">Transmembrane helix</keyword>
<reference evidence="2" key="1">
    <citation type="submission" date="2018-05" db="EMBL/GenBank/DDBJ databases">
        <authorList>
            <person name="Lanie J.A."/>
            <person name="Ng W.-L."/>
            <person name="Kazmierczak K.M."/>
            <person name="Andrzejewski T.M."/>
            <person name="Davidsen T.M."/>
            <person name="Wayne K.J."/>
            <person name="Tettelin H."/>
            <person name="Glass J.I."/>
            <person name="Rusch D."/>
            <person name="Podicherti R."/>
            <person name="Tsui H.-C.T."/>
            <person name="Winkler M.E."/>
        </authorList>
    </citation>
    <scope>NUCLEOTIDE SEQUENCE</scope>
</reference>
<keyword evidence="1" id="KW-0812">Transmembrane</keyword>
<sequence length="50" mass="5654">MNHILAVIGIVYSSLSWYLWIPVGFLLFGKFGSEIGNHRYVAHKSFETGP</sequence>
<dbReference type="EMBL" id="UINC01174458">
    <property type="protein sequence ID" value="SVD80594.1"/>
    <property type="molecule type" value="Genomic_DNA"/>
</dbReference>
<keyword evidence="1" id="KW-0472">Membrane</keyword>
<evidence type="ECO:0000256" key="1">
    <source>
        <dbReference type="SAM" id="Phobius"/>
    </source>
</evidence>
<accession>A0A382YBK9</accession>
<protein>
    <submittedName>
        <fullName evidence="2">Uncharacterized protein</fullName>
    </submittedName>
</protein>
<feature type="non-terminal residue" evidence="2">
    <location>
        <position position="50"/>
    </location>
</feature>
<feature type="transmembrane region" description="Helical" evidence="1">
    <location>
        <begin position="6"/>
        <end position="29"/>
    </location>
</feature>
<gene>
    <name evidence="2" type="ORF">METZ01_LOCUS433448</name>
</gene>
<name>A0A382YBK9_9ZZZZ</name>